<dbReference type="InterPro" id="IPR038717">
    <property type="entry name" value="Tc1-like_DDE_dom"/>
</dbReference>
<evidence type="ECO:0000259" key="1">
    <source>
        <dbReference type="Pfam" id="PF13358"/>
    </source>
</evidence>
<reference evidence="3" key="1">
    <citation type="submission" date="2017-03" db="EMBL/GenBank/DDBJ databases">
        <title>Phytopthora megakarya and P. palmivora, two closely related causual agents of cacao black pod achieved similar genome size and gene model numbers by different mechanisms.</title>
        <authorList>
            <person name="Ali S."/>
            <person name="Shao J."/>
            <person name="Larry D.J."/>
            <person name="Kronmiller B."/>
            <person name="Shen D."/>
            <person name="Strem M.D."/>
            <person name="Melnick R.L."/>
            <person name="Guiltinan M.J."/>
            <person name="Tyler B.M."/>
            <person name="Meinhardt L.W."/>
            <person name="Bailey B.A."/>
        </authorList>
    </citation>
    <scope>NUCLEOTIDE SEQUENCE [LARGE SCALE GENOMIC DNA]</scope>
    <source>
        <strain evidence="3">zdho120</strain>
    </source>
</reference>
<dbReference type="PANTHER" id="PTHR46564:SF1">
    <property type="entry name" value="TRANSPOSASE"/>
    <property type="match status" value="1"/>
</dbReference>
<protein>
    <submittedName>
        <fullName evidence="2">Transposase</fullName>
    </submittedName>
</protein>
<accession>A0A225WG27</accession>
<dbReference type="Proteomes" id="UP000198211">
    <property type="component" value="Unassembled WGS sequence"/>
</dbReference>
<dbReference type="PANTHER" id="PTHR46564">
    <property type="entry name" value="TRANSPOSASE"/>
    <property type="match status" value="1"/>
</dbReference>
<feature type="domain" description="Tc1-like transposase DDE" evidence="1">
    <location>
        <begin position="125"/>
        <end position="245"/>
    </location>
</feature>
<keyword evidence="3" id="KW-1185">Reference proteome</keyword>
<dbReference type="Pfam" id="PF13358">
    <property type="entry name" value="DDE_3"/>
    <property type="match status" value="1"/>
</dbReference>
<dbReference type="EMBL" id="NBNE01000890">
    <property type="protein sequence ID" value="OWZ16666.1"/>
    <property type="molecule type" value="Genomic_DNA"/>
</dbReference>
<sequence length="248" mass="28894">MALVASVQGVFVHSIERWNRLIKSHGNVLPECERTKSSRWPPIAIAFVEDYIKHYPCFYLEELQEAVKERFNGTLHASTPRIYRLLRFDLNITRKVLTKRPRKSVPVELVGFYRKLRPLYSGPDQLVFIDETSKDGRGALRDDVWFRKNTSAIDSLPFTEGERRSVLTAFDVSVLFAWESTPGTFDRLVFHEVFKTRIAPYINPWPQPRSIIILDNAKIHIYCEFEELVHSRGGIRCFCRRTPPTKPN</sequence>
<dbReference type="STRING" id="4795.A0A225WG27"/>
<name>A0A225WG27_9STRA</name>
<dbReference type="GO" id="GO:0003676">
    <property type="term" value="F:nucleic acid binding"/>
    <property type="evidence" value="ECO:0007669"/>
    <property type="project" value="InterPro"/>
</dbReference>
<gene>
    <name evidence="2" type="ORF">PHMEG_0009503</name>
</gene>
<dbReference type="Gene3D" id="3.30.420.10">
    <property type="entry name" value="Ribonuclease H-like superfamily/Ribonuclease H"/>
    <property type="match status" value="1"/>
</dbReference>
<dbReference type="OrthoDB" id="127242at2759"/>
<dbReference type="AlphaFoldDB" id="A0A225WG27"/>
<dbReference type="InterPro" id="IPR036397">
    <property type="entry name" value="RNaseH_sf"/>
</dbReference>
<organism evidence="2 3">
    <name type="scientific">Phytophthora megakarya</name>
    <dbReference type="NCBI Taxonomy" id="4795"/>
    <lineage>
        <taxon>Eukaryota</taxon>
        <taxon>Sar</taxon>
        <taxon>Stramenopiles</taxon>
        <taxon>Oomycota</taxon>
        <taxon>Peronosporomycetes</taxon>
        <taxon>Peronosporales</taxon>
        <taxon>Peronosporaceae</taxon>
        <taxon>Phytophthora</taxon>
    </lineage>
</organism>
<comment type="caution">
    <text evidence="2">The sequence shown here is derived from an EMBL/GenBank/DDBJ whole genome shotgun (WGS) entry which is preliminary data.</text>
</comment>
<proteinExistence type="predicted"/>
<evidence type="ECO:0000313" key="3">
    <source>
        <dbReference type="Proteomes" id="UP000198211"/>
    </source>
</evidence>
<evidence type="ECO:0000313" key="2">
    <source>
        <dbReference type="EMBL" id="OWZ16666.1"/>
    </source>
</evidence>